<keyword evidence="11" id="KW-1185">Reference proteome</keyword>
<evidence type="ECO:0000256" key="4">
    <source>
        <dbReference type="ARBA" id="ARBA00014872"/>
    </source>
</evidence>
<dbReference type="AlphaFoldDB" id="A0AAW0EWI7"/>
<evidence type="ECO:0000256" key="8">
    <source>
        <dbReference type="ARBA" id="ARBA00023163"/>
    </source>
</evidence>
<evidence type="ECO:0000256" key="9">
    <source>
        <dbReference type="ARBA" id="ARBA00023242"/>
    </source>
</evidence>
<comment type="similarity">
    <text evidence="3">Belongs to the CNOT11 family.</text>
</comment>
<sequence>MSVDFLNAIERSRLLDALFDNTSSFGTLSRKFRDGFQPSRYTAVSYEIGHMCKEFVASPEGPGLIGALYVIDHMRKQESVAAKSTFYAVLIELEQAIRRDMFIAEQIKYTPKEAKEAKKSMEATRAEVFRIHCAAKVFAFQLLGDAVADDEKVASYASKKQESIDEALNAWEKASINIKEPMADIEHSWVSEHEKQQCGSLYEAAAVFDEQPSKSLALLLPPVTAKLPMLPMQEGELQYLLPSRSAMLLLDGAPPSEGWTKAKRLLTEARRSKLSKEDEQTLLGLLTESLVSRLGVSPHQLCELATHNPEVCASMLLKVPTASASAFIQLLVKGNIPEENLQTVLLRAAAVLQQVNVRTFITTMVARLKEKGGSSSSAADSVKGFALTLHQLVVKASKENREIFIADSCRTDLEQLFQSSSNPEVKSRWDEMKR</sequence>
<name>A0AAW0EWI7_9TRYP</name>
<dbReference type="InterPro" id="IPR019312">
    <property type="entry name" value="CNOT11"/>
</dbReference>
<dbReference type="Proteomes" id="UP001430356">
    <property type="component" value="Unassembled WGS sequence"/>
</dbReference>
<evidence type="ECO:0000313" key="10">
    <source>
        <dbReference type="EMBL" id="KAK7198373.1"/>
    </source>
</evidence>
<dbReference type="EMBL" id="JAECZO010000146">
    <property type="protein sequence ID" value="KAK7198373.1"/>
    <property type="molecule type" value="Genomic_DNA"/>
</dbReference>
<organism evidence="10 11">
    <name type="scientific">Novymonas esmeraldas</name>
    <dbReference type="NCBI Taxonomy" id="1808958"/>
    <lineage>
        <taxon>Eukaryota</taxon>
        <taxon>Discoba</taxon>
        <taxon>Euglenozoa</taxon>
        <taxon>Kinetoplastea</taxon>
        <taxon>Metakinetoplastina</taxon>
        <taxon>Trypanosomatida</taxon>
        <taxon>Trypanosomatidae</taxon>
        <taxon>Novymonas</taxon>
    </lineage>
</organism>
<evidence type="ECO:0000256" key="3">
    <source>
        <dbReference type="ARBA" id="ARBA00008030"/>
    </source>
</evidence>
<evidence type="ECO:0000256" key="1">
    <source>
        <dbReference type="ARBA" id="ARBA00004123"/>
    </source>
</evidence>
<dbReference type="GO" id="GO:0005737">
    <property type="term" value="C:cytoplasm"/>
    <property type="evidence" value="ECO:0007669"/>
    <property type="project" value="UniProtKB-SubCell"/>
</dbReference>
<protein>
    <recommendedName>
        <fullName evidence="4">CCR4-NOT transcription complex subunit 11</fullName>
    </recommendedName>
</protein>
<keyword evidence="7" id="KW-0943">RNA-mediated gene silencing</keyword>
<comment type="caution">
    <text evidence="10">The sequence shown here is derived from an EMBL/GenBank/DDBJ whole genome shotgun (WGS) entry which is preliminary data.</text>
</comment>
<evidence type="ECO:0000256" key="6">
    <source>
        <dbReference type="ARBA" id="ARBA00023015"/>
    </source>
</evidence>
<reference evidence="10 11" key="1">
    <citation type="journal article" date="2021" name="MBio">
        <title>A New Model Trypanosomatid, Novymonas esmeraldas: Genomic Perception of Its 'Candidatus Pandoraea novymonadis' Endosymbiont.</title>
        <authorList>
            <person name="Zakharova A."/>
            <person name="Saura A."/>
            <person name="Butenko A."/>
            <person name="Podesvova L."/>
            <person name="Warmusova S."/>
            <person name="Kostygov A.Y."/>
            <person name="Nenarokova A."/>
            <person name="Lukes J."/>
            <person name="Opperdoes F.R."/>
            <person name="Yurchenko V."/>
        </authorList>
    </citation>
    <scope>NUCLEOTIDE SEQUENCE [LARGE SCALE GENOMIC DNA]</scope>
    <source>
        <strain evidence="10 11">E262AT.01</strain>
    </source>
</reference>
<dbReference type="PANTHER" id="PTHR15975:SF0">
    <property type="entry name" value="CCR4-NOT TRANSCRIPTION COMPLEX SUBUNIT 11"/>
    <property type="match status" value="1"/>
</dbReference>
<dbReference type="GO" id="GO:0031047">
    <property type="term" value="P:regulatory ncRNA-mediated gene silencing"/>
    <property type="evidence" value="ECO:0007669"/>
    <property type="project" value="UniProtKB-KW"/>
</dbReference>
<evidence type="ECO:0000313" key="11">
    <source>
        <dbReference type="Proteomes" id="UP001430356"/>
    </source>
</evidence>
<keyword evidence="9" id="KW-0539">Nucleus</keyword>
<gene>
    <name evidence="10" type="ORF">NESM_000796600</name>
</gene>
<keyword evidence="8" id="KW-0804">Transcription</keyword>
<dbReference type="GO" id="GO:0005634">
    <property type="term" value="C:nucleus"/>
    <property type="evidence" value="ECO:0007669"/>
    <property type="project" value="UniProtKB-SubCell"/>
</dbReference>
<keyword evidence="5" id="KW-0963">Cytoplasm</keyword>
<dbReference type="GO" id="GO:0030014">
    <property type="term" value="C:CCR4-NOT complex"/>
    <property type="evidence" value="ECO:0007669"/>
    <property type="project" value="InterPro"/>
</dbReference>
<evidence type="ECO:0000256" key="5">
    <source>
        <dbReference type="ARBA" id="ARBA00022490"/>
    </source>
</evidence>
<comment type="subcellular location">
    <subcellularLocation>
        <location evidence="2">Cytoplasm</location>
    </subcellularLocation>
    <subcellularLocation>
        <location evidence="1">Nucleus</location>
    </subcellularLocation>
</comment>
<dbReference type="PANTHER" id="PTHR15975">
    <property type="entry name" value="CCR4-NOT TRANSCRIPTION COMPLEX SUBUNIT 11"/>
    <property type="match status" value="1"/>
</dbReference>
<proteinExistence type="inferred from homology"/>
<accession>A0AAW0EWI7</accession>
<keyword evidence="6" id="KW-0805">Transcription regulation</keyword>
<evidence type="ECO:0000256" key="7">
    <source>
        <dbReference type="ARBA" id="ARBA00023158"/>
    </source>
</evidence>
<evidence type="ECO:0000256" key="2">
    <source>
        <dbReference type="ARBA" id="ARBA00004496"/>
    </source>
</evidence>